<gene>
    <name evidence="1" type="ORF">Aru02nite_39670</name>
</gene>
<dbReference type="AlphaFoldDB" id="A0A8J3JBQ7"/>
<name>A0A8J3JBQ7_9ACTN</name>
<evidence type="ECO:0000313" key="2">
    <source>
        <dbReference type="Proteomes" id="UP000612808"/>
    </source>
</evidence>
<proteinExistence type="predicted"/>
<dbReference type="EMBL" id="BOMB01000022">
    <property type="protein sequence ID" value="GID13078.1"/>
    <property type="molecule type" value="Genomic_DNA"/>
</dbReference>
<protein>
    <submittedName>
        <fullName evidence="1">Uncharacterized protein</fullName>
    </submittedName>
</protein>
<accession>A0A8J3JBQ7</accession>
<organism evidence="1 2">
    <name type="scientific">Actinocatenispora rupis</name>
    <dbReference type="NCBI Taxonomy" id="519421"/>
    <lineage>
        <taxon>Bacteria</taxon>
        <taxon>Bacillati</taxon>
        <taxon>Actinomycetota</taxon>
        <taxon>Actinomycetes</taxon>
        <taxon>Micromonosporales</taxon>
        <taxon>Micromonosporaceae</taxon>
        <taxon>Actinocatenispora</taxon>
    </lineage>
</organism>
<dbReference type="RefSeq" id="WP_203659757.1">
    <property type="nucleotide sequence ID" value="NZ_BAAAZM010000007.1"/>
</dbReference>
<evidence type="ECO:0000313" key="1">
    <source>
        <dbReference type="EMBL" id="GID13078.1"/>
    </source>
</evidence>
<keyword evidence="2" id="KW-1185">Reference proteome</keyword>
<dbReference type="Proteomes" id="UP000612808">
    <property type="component" value="Unassembled WGS sequence"/>
</dbReference>
<reference evidence="1" key="1">
    <citation type="submission" date="2021-01" db="EMBL/GenBank/DDBJ databases">
        <title>Whole genome shotgun sequence of Actinocatenispora rupis NBRC 107355.</title>
        <authorList>
            <person name="Komaki H."/>
            <person name="Tamura T."/>
        </authorList>
    </citation>
    <scope>NUCLEOTIDE SEQUENCE</scope>
    <source>
        <strain evidence="1">NBRC 107355</strain>
    </source>
</reference>
<sequence length="90" mass="10314">METEKRISLMRNRWEELEAELSAHQAVMNKIWDDPEFTAARAAADEAHRKYESFAEGWRAEYEKYKAAQVAAKRAGDAYRAALASYSLVS</sequence>
<comment type="caution">
    <text evidence="1">The sequence shown here is derived from an EMBL/GenBank/DDBJ whole genome shotgun (WGS) entry which is preliminary data.</text>
</comment>